<dbReference type="PANTHER" id="PTHR13301">
    <property type="entry name" value="X-BOX TRANSCRIPTION FACTOR-RELATED"/>
    <property type="match status" value="1"/>
</dbReference>
<feature type="binding site" evidence="19">
    <location>
        <position position="396"/>
    </location>
    <ligand>
        <name>UDP-alpha-D-glucose</name>
        <dbReference type="ChEBI" id="CHEBI:58885"/>
    </ligand>
</feature>
<keyword evidence="12 21" id="KW-0135">Cellulose biosynthesis</keyword>
<keyword evidence="10 21" id="KW-0863">Zinc-finger</keyword>
<reference evidence="24" key="1">
    <citation type="submission" date="2020-05" db="EMBL/GenBank/DDBJ databases">
        <title>WGS assembly of Panicum virgatum.</title>
        <authorList>
            <person name="Lovell J.T."/>
            <person name="Jenkins J."/>
            <person name="Shu S."/>
            <person name="Juenger T.E."/>
            <person name="Schmutz J."/>
        </authorList>
    </citation>
    <scope>NUCLEOTIDE SEQUENCE</scope>
    <source>
        <strain evidence="24">AP13</strain>
    </source>
</reference>
<dbReference type="FunFam" id="3.30.40.10:FF:000339">
    <property type="entry name" value="Cellulose synthase"/>
    <property type="match status" value="1"/>
</dbReference>
<keyword evidence="9 21" id="KW-0479">Metal-binding</keyword>
<dbReference type="SUPFAM" id="SSF57850">
    <property type="entry name" value="RING/U-box"/>
    <property type="match status" value="1"/>
</dbReference>
<feature type="binding site" evidence="19">
    <location>
        <position position="360"/>
    </location>
    <ligand>
        <name>UDP-alpha-D-glucose</name>
        <dbReference type="ChEBI" id="CHEBI:58885"/>
    </ligand>
</feature>
<dbReference type="FunFam" id="3.90.550.10:FF:000009">
    <property type="entry name" value="Cellulose synthase"/>
    <property type="match status" value="1"/>
</dbReference>
<keyword evidence="6 21" id="KW-0328">Glycosyltransferase</keyword>
<evidence type="ECO:0000256" key="12">
    <source>
        <dbReference type="ARBA" id="ARBA00022916"/>
    </source>
</evidence>
<keyword evidence="25" id="KW-1185">Reference proteome</keyword>
<sequence>MDGGGSSGAANSGKHGAGQVCQICGDGVGTVADGELFIACDVCGFPVCRPCYEYERKNGTQACPQCKTKYKRHKGSPPVHGEENEDVDADDVSDYNYPASGNQDQKQKIAERMLTWRTNSRGSDVGLAKYDSGEIGHGKYDSGEIPRGYIPSLTHSQISGEIPGASPDHMMSPVGNIGRRGHQFPYVNHSPNPSREFSGSLGNVAWKERVDGWKMKDKGAIPMTNGTSIAPSEGRGVGDIDASTDYNMEDALLNDETRQPLSRKVPIPSSRINPYRMVIVLRLIVLCIFLHYRITNPVRNAYPLWLLSVICEIWFALSWILDQFPKWSPINRETYLDRLALRYDREGEPSQLAPVDIFVSTVDPMKEPPLVTANTVLSILAVDYPVDKVSCYVSDDGAAMLTFDALAETSEFARKWVPFCKKYNIEPRAPEWYFAQKIDYLKDKIQTSFVKDRRAMKREYEEFKVRINGLVAKAQKVPEEGWIMQDGTPWPGNNTRDHPGMIQVFLGHSGGLDAEGNELPRLVYVSREKRPGFQHHKKAGAMNALVRVSAVLTNGQYLLNLDCDHYINNSKALREAMCFLMDPNLGRSVCYVQFPQRFDGIDRNDRYANRNTVFFDINLRGLDGLQGPVYVGTGCVFNRTALYGYEPPIKKKKPVFFSSLCGGRKKTSKSKKKSSEKKSHKHADSSVPVFNLEDIEEGIEGIIELFFLIRVYVISIGKIGILVPQLYPEGQVCPSTFKLANIVSQLLS</sequence>
<dbReference type="InterPro" id="IPR029044">
    <property type="entry name" value="Nucleotide-diphossugar_trans"/>
</dbReference>
<evidence type="ECO:0000256" key="5">
    <source>
        <dbReference type="ARBA" id="ARBA00022475"/>
    </source>
</evidence>
<evidence type="ECO:0000256" key="1">
    <source>
        <dbReference type="ARBA" id="ARBA00001936"/>
    </source>
</evidence>
<evidence type="ECO:0000256" key="3">
    <source>
        <dbReference type="ARBA" id="ARBA00004768"/>
    </source>
</evidence>
<dbReference type="InterPro" id="IPR013083">
    <property type="entry name" value="Znf_RING/FYVE/PHD"/>
</dbReference>
<dbReference type="GO" id="GO:0005886">
    <property type="term" value="C:plasma membrane"/>
    <property type="evidence" value="ECO:0007669"/>
    <property type="project" value="UniProtKB-SubCell"/>
</dbReference>
<evidence type="ECO:0000256" key="20">
    <source>
        <dbReference type="PIRSR" id="PIRSR605150-3"/>
    </source>
</evidence>
<feature type="binding site" evidence="19">
    <location>
        <position position="537"/>
    </location>
    <ligand>
        <name>UDP-alpha-D-glucose</name>
        <dbReference type="ChEBI" id="CHEBI:58885"/>
    </ligand>
</feature>
<name>A0A8T0MCD8_PANVG</name>
<keyword evidence="15" id="KW-0472">Membrane</keyword>
<dbReference type="Pfam" id="PF03552">
    <property type="entry name" value="Cellulose_synt"/>
    <property type="match status" value="1"/>
</dbReference>
<feature type="binding site" evidence="19">
    <location>
        <position position="367"/>
    </location>
    <ligand>
        <name>UDP-alpha-D-glucose</name>
        <dbReference type="ChEBI" id="CHEBI:58885"/>
    </ligand>
</feature>
<feature type="compositionally biased region" description="Acidic residues" evidence="22">
    <location>
        <begin position="83"/>
        <end position="93"/>
    </location>
</feature>
<evidence type="ECO:0000256" key="11">
    <source>
        <dbReference type="ARBA" id="ARBA00022833"/>
    </source>
</evidence>
<dbReference type="Gene3D" id="3.30.40.10">
    <property type="entry name" value="Zinc/RING finger domain, C3HC4 (zinc finger)"/>
    <property type="match status" value="1"/>
</dbReference>
<dbReference type="SUPFAM" id="SSF53448">
    <property type="entry name" value="Nucleotide-diphospho-sugar transferases"/>
    <property type="match status" value="1"/>
</dbReference>
<feature type="region of interest" description="Disordered" evidence="22">
    <location>
        <begin position="71"/>
        <end position="106"/>
    </location>
</feature>
<keyword evidence="13" id="KW-1133">Transmembrane helix</keyword>
<evidence type="ECO:0000256" key="19">
    <source>
        <dbReference type="PIRSR" id="PIRSR605150-2"/>
    </source>
</evidence>
<evidence type="ECO:0000256" key="14">
    <source>
        <dbReference type="ARBA" id="ARBA00023054"/>
    </source>
</evidence>
<keyword evidence="11 21" id="KW-0862">Zinc</keyword>
<dbReference type="EMBL" id="CM029054">
    <property type="protein sequence ID" value="KAG2534405.1"/>
    <property type="molecule type" value="Genomic_DNA"/>
</dbReference>
<dbReference type="GO" id="GO:0016760">
    <property type="term" value="F:cellulose synthase (UDP-forming) activity"/>
    <property type="evidence" value="ECO:0007669"/>
    <property type="project" value="UniProtKB-EC"/>
</dbReference>
<feature type="binding site" evidence="19">
    <location>
        <position position="366"/>
    </location>
    <ligand>
        <name>UDP-alpha-D-glucose</name>
        <dbReference type="ChEBI" id="CHEBI:58885"/>
    </ligand>
</feature>
<dbReference type="GO" id="GO:0030244">
    <property type="term" value="P:cellulose biosynthetic process"/>
    <property type="evidence" value="ECO:0007669"/>
    <property type="project" value="UniProtKB-KW"/>
</dbReference>
<keyword evidence="16" id="KW-0464">Manganese</keyword>
<accession>A0A8T0MCD8</accession>
<keyword evidence="8" id="KW-0812">Transmembrane</keyword>
<evidence type="ECO:0000256" key="18">
    <source>
        <dbReference type="ARBA" id="ARBA00048682"/>
    </source>
</evidence>
<comment type="subcellular location">
    <subcellularLocation>
        <location evidence="2 21">Cell membrane</location>
        <topology evidence="2 21">Multi-pass membrane protein</topology>
    </subcellularLocation>
</comment>
<protein>
    <recommendedName>
        <fullName evidence="21">Cellulose synthase</fullName>
        <ecNumber evidence="21">2.4.1.12</ecNumber>
    </recommendedName>
</protein>
<evidence type="ECO:0000313" key="24">
    <source>
        <dbReference type="EMBL" id="KAG2534405.1"/>
    </source>
</evidence>
<dbReference type="Pfam" id="PF14569">
    <property type="entry name" value="zf-UDP"/>
    <property type="match status" value="1"/>
</dbReference>
<keyword evidence="5 21" id="KW-1003">Cell membrane</keyword>
<dbReference type="InterPro" id="IPR005150">
    <property type="entry name" value="Cellulose_synth"/>
</dbReference>
<feature type="binding site" evidence="20">
    <location>
        <position position="538"/>
    </location>
    <ligand>
        <name>Mn(2+)</name>
        <dbReference type="ChEBI" id="CHEBI:29035"/>
    </ligand>
</feature>
<comment type="cofactor">
    <cofactor evidence="1">
        <name>Mn(2+)</name>
        <dbReference type="ChEBI" id="CHEBI:29035"/>
    </cofactor>
</comment>
<evidence type="ECO:0000259" key="23">
    <source>
        <dbReference type="Pfam" id="PF14569"/>
    </source>
</evidence>
<evidence type="ECO:0000256" key="2">
    <source>
        <dbReference type="ARBA" id="ARBA00004651"/>
    </source>
</evidence>
<comment type="caution">
    <text evidence="24">The sequence shown here is derived from an EMBL/GenBank/DDBJ whole genome shotgun (WGS) entry which is preliminary data.</text>
</comment>
<keyword evidence="14" id="KW-0175">Coiled coil</keyword>
<evidence type="ECO:0000256" key="10">
    <source>
        <dbReference type="ARBA" id="ARBA00022771"/>
    </source>
</evidence>
<evidence type="ECO:0000256" key="15">
    <source>
        <dbReference type="ARBA" id="ARBA00023136"/>
    </source>
</evidence>
<dbReference type="CDD" id="cd16617">
    <property type="entry name" value="mRING-HC-C4C4_CesA"/>
    <property type="match status" value="1"/>
</dbReference>
<dbReference type="GO" id="GO:0071555">
    <property type="term" value="P:cell wall organization"/>
    <property type="evidence" value="ECO:0007669"/>
    <property type="project" value="UniProtKB-KW"/>
</dbReference>
<dbReference type="InterPro" id="IPR027934">
    <property type="entry name" value="CES_Znf_RING"/>
</dbReference>
<keyword evidence="17 21" id="KW-0961">Cell wall biogenesis/degradation</keyword>
<dbReference type="GO" id="GO:0008270">
    <property type="term" value="F:zinc ion binding"/>
    <property type="evidence" value="ECO:0007669"/>
    <property type="project" value="UniProtKB-KW"/>
</dbReference>
<feature type="binding site" evidence="20">
    <location>
        <position position="562"/>
    </location>
    <ligand>
        <name>Mn(2+)</name>
        <dbReference type="ChEBI" id="CHEBI:29035"/>
    </ligand>
</feature>
<evidence type="ECO:0000256" key="8">
    <source>
        <dbReference type="ARBA" id="ARBA00022692"/>
    </source>
</evidence>
<dbReference type="EC" id="2.4.1.12" evidence="21"/>
<evidence type="ECO:0000256" key="4">
    <source>
        <dbReference type="ARBA" id="ARBA00007548"/>
    </source>
</evidence>
<dbReference type="AlphaFoldDB" id="A0A8T0MCD8"/>
<dbReference type="Gene3D" id="3.90.550.10">
    <property type="entry name" value="Spore Coat Polysaccharide Biosynthesis Protein SpsA, Chain A"/>
    <property type="match status" value="1"/>
</dbReference>
<keyword evidence="7 21" id="KW-0808">Transferase</keyword>
<evidence type="ECO:0000256" key="17">
    <source>
        <dbReference type="ARBA" id="ARBA00023316"/>
    </source>
</evidence>
<feature type="domain" description="Cellulose synthase RING-type zinc finger" evidence="23">
    <location>
        <begin position="14"/>
        <end position="86"/>
    </location>
</feature>
<comment type="pathway">
    <text evidence="3 21">Glycan metabolism; plant cellulose biosynthesis.</text>
</comment>
<comment type="similarity">
    <text evidence="4 21">Belongs to the glycosyltransferase 2 family. Plant cellulose synthase subfamily.</text>
</comment>
<evidence type="ECO:0000256" key="13">
    <source>
        <dbReference type="ARBA" id="ARBA00022989"/>
    </source>
</evidence>
<evidence type="ECO:0000256" key="7">
    <source>
        <dbReference type="ARBA" id="ARBA00022679"/>
    </source>
</evidence>
<evidence type="ECO:0000256" key="9">
    <source>
        <dbReference type="ARBA" id="ARBA00022723"/>
    </source>
</evidence>
<dbReference type="Proteomes" id="UP000823388">
    <property type="component" value="Chromosome 9N"/>
</dbReference>
<evidence type="ECO:0000256" key="6">
    <source>
        <dbReference type="ARBA" id="ARBA00022676"/>
    </source>
</evidence>
<proteinExistence type="inferred from homology"/>
<evidence type="ECO:0000256" key="16">
    <source>
        <dbReference type="ARBA" id="ARBA00023211"/>
    </source>
</evidence>
<comment type="cofactor">
    <cofactor evidence="21">
        <name>Zn(2+)</name>
        <dbReference type="ChEBI" id="CHEBI:29105"/>
    </cofactor>
    <text evidence="21">Binds 2 Zn(2+) ions per subunit.</text>
</comment>
<evidence type="ECO:0000256" key="21">
    <source>
        <dbReference type="RuleBase" id="RU361116"/>
    </source>
</evidence>
<evidence type="ECO:0000313" key="25">
    <source>
        <dbReference type="Proteomes" id="UP000823388"/>
    </source>
</evidence>
<evidence type="ECO:0000256" key="22">
    <source>
        <dbReference type="SAM" id="MobiDB-lite"/>
    </source>
</evidence>
<organism evidence="24 25">
    <name type="scientific">Panicum virgatum</name>
    <name type="common">Blackwell switchgrass</name>
    <dbReference type="NCBI Taxonomy" id="38727"/>
    <lineage>
        <taxon>Eukaryota</taxon>
        <taxon>Viridiplantae</taxon>
        <taxon>Streptophyta</taxon>
        <taxon>Embryophyta</taxon>
        <taxon>Tracheophyta</taxon>
        <taxon>Spermatophyta</taxon>
        <taxon>Magnoliopsida</taxon>
        <taxon>Liliopsida</taxon>
        <taxon>Poales</taxon>
        <taxon>Poaceae</taxon>
        <taxon>PACMAD clade</taxon>
        <taxon>Panicoideae</taxon>
        <taxon>Panicodae</taxon>
        <taxon>Paniceae</taxon>
        <taxon>Panicinae</taxon>
        <taxon>Panicum</taxon>
        <taxon>Panicum sect. Hiantes</taxon>
    </lineage>
</organism>
<comment type="catalytic activity">
    <reaction evidence="18 21">
        <text>[(1-&gt;4)-beta-D-glucosyl](n) + UDP-alpha-D-glucose = [(1-&gt;4)-beta-D-glucosyl](n+1) + UDP + H(+)</text>
        <dbReference type="Rhea" id="RHEA:19929"/>
        <dbReference type="Rhea" id="RHEA-COMP:10033"/>
        <dbReference type="Rhea" id="RHEA-COMP:10034"/>
        <dbReference type="ChEBI" id="CHEBI:15378"/>
        <dbReference type="ChEBI" id="CHEBI:18246"/>
        <dbReference type="ChEBI" id="CHEBI:58223"/>
        <dbReference type="ChEBI" id="CHEBI:58885"/>
        <dbReference type="EC" id="2.4.1.12"/>
    </reaction>
</comment>
<dbReference type="GO" id="GO:0009834">
    <property type="term" value="P:plant-type secondary cell wall biogenesis"/>
    <property type="evidence" value="ECO:0007669"/>
    <property type="project" value="UniProtKB-ARBA"/>
</dbReference>
<gene>
    <name evidence="24" type="ORF">PVAP13_9NG063509</name>
</gene>